<sequence>MKISFLSNNKLSENEVIVQVTAHDYSDNVNQLIAYIKEYKHFDQIISINVGNAIKFINQDSLVAIEVYGDELRFFSEKTAYTTRGRLYKTLEKLDRRFVQIARGTVININYLQSLEAGFSGNMTAIMKNDRKINVSRRYLINLKERLGL</sequence>
<dbReference type="PANTHER" id="PTHR37299">
    <property type="entry name" value="TRANSCRIPTIONAL REGULATOR-RELATED"/>
    <property type="match status" value="1"/>
</dbReference>
<evidence type="ECO:0000259" key="1">
    <source>
        <dbReference type="PROSITE" id="PS50930"/>
    </source>
</evidence>
<dbReference type="PANTHER" id="PTHR37299:SF1">
    <property type="entry name" value="STAGE 0 SPORULATION PROTEIN A HOMOLOG"/>
    <property type="match status" value="1"/>
</dbReference>
<evidence type="ECO:0000313" key="4">
    <source>
        <dbReference type="Proteomes" id="UP000181728"/>
    </source>
</evidence>
<dbReference type="Pfam" id="PF04397">
    <property type="entry name" value="LytTR"/>
    <property type="match status" value="1"/>
</dbReference>
<dbReference type="GO" id="GO:0003677">
    <property type="term" value="F:DNA binding"/>
    <property type="evidence" value="ECO:0007669"/>
    <property type="project" value="InterPro"/>
</dbReference>
<gene>
    <name evidence="3" type="ORF">ATX59_03445</name>
    <name evidence="2" type="ORF">GA838_08520</name>
</gene>
<dbReference type="RefSeq" id="WP_032818884.1">
    <property type="nucleotide sequence ID" value="NZ_MLKQ01000103.1"/>
</dbReference>
<dbReference type="GO" id="GO:0000156">
    <property type="term" value="F:phosphorelay response regulator activity"/>
    <property type="evidence" value="ECO:0007669"/>
    <property type="project" value="InterPro"/>
</dbReference>
<protein>
    <submittedName>
        <fullName evidence="2">LytTR family transcriptional regulator</fullName>
    </submittedName>
    <submittedName>
        <fullName evidence="3">Response regulator</fullName>
    </submittedName>
</protein>
<evidence type="ECO:0000313" key="2">
    <source>
        <dbReference type="EMBL" id="MDV7715770.1"/>
    </source>
</evidence>
<evidence type="ECO:0000313" key="3">
    <source>
        <dbReference type="EMBL" id="OIM21522.1"/>
    </source>
</evidence>
<feature type="domain" description="HTH LytTR-type" evidence="1">
    <location>
        <begin position="46"/>
        <end position="149"/>
    </location>
</feature>
<dbReference type="EMBL" id="WERV01000007">
    <property type="protein sequence ID" value="MDV7715770.1"/>
    <property type="molecule type" value="Genomic_DNA"/>
</dbReference>
<organism evidence="2 5">
    <name type="scientific">Oenococcus oeni</name>
    <name type="common">Leuconostoc oenos</name>
    <dbReference type="NCBI Taxonomy" id="1247"/>
    <lineage>
        <taxon>Bacteria</taxon>
        <taxon>Bacillati</taxon>
        <taxon>Bacillota</taxon>
        <taxon>Bacilli</taxon>
        <taxon>Lactobacillales</taxon>
        <taxon>Lactobacillaceae</taxon>
        <taxon>Oenococcus</taxon>
    </lineage>
</organism>
<dbReference type="EMBL" id="MLOK01000031">
    <property type="protein sequence ID" value="OIM21522.1"/>
    <property type="molecule type" value="Genomic_DNA"/>
</dbReference>
<dbReference type="InterPro" id="IPR046947">
    <property type="entry name" value="LytR-like"/>
</dbReference>
<dbReference type="PROSITE" id="PS50930">
    <property type="entry name" value="HTH_LYTTR"/>
    <property type="match status" value="1"/>
</dbReference>
<name>A0A483CBK3_OENOE</name>
<dbReference type="Proteomes" id="UP001281024">
    <property type="component" value="Unassembled WGS sequence"/>
</dbReference>
<dbReference type="InterPro" id="IPR007492">
    <property type="entry name" value="LytTR_DNA-bd_dom"/>
</dbReference>
<dbReference type="Gene3D" id="2.40.50.1020">
    <property type="entry name" value="LytTr DNA-binding domain"/>
    <property type="match status" value="1"/>
</dbReference>
<reference evidence="2" key="2">
    <citation type="submission" date="2019-10" db="EMBL/GenBank/DDBJ databases">
        <title>Malate fermentation in French cider.</title>
        <authorList>
            <person name="Cousin F.J."/>
            <person name="Medina Fernandez S."/>
            <person name="Misery B."/>
            <person name="Laplace J.-M."/>
            <person name="Cretenet M."/>
        </authorList>
    </citation>
    <scope>NUCLEOTIDE SEQUENCE</scope>
    <source>
        <strain evidence="2">UCMA15129</strain>
    </source>
</reference>
<dbReference type="SMART" id="SM00850">
    <property type="entry name" value="LytTR"/>
    <property type="match status" value="1"/>
</dbReference>
<evidence type="ECO:0000313" key="5">
    <source>
        <dbReference type="Proteomes" id="UP001281024"/>
    </source>
</evidence>
<reference evidence="3 4" key="1">
    <citation type="journal article" date="2016" name="BMC Genomics">
        <title>Consensus pan-genome assembly of the specialised wine bacterium Oenococcus oeni.</title>
        <authorList>
            <person name="Sternes P.R."/>
            <person name="Borneman A.R."/>
        </authorList>
    </citation>
    <scope>NUCLEOTIDE SEQUENCE [LARGE SCALE GENOMIC DNA]</scope>
    <source>
        <strain evidence="3 4">AWRIB661</strain>
    </source>
</reference>
<accession>A0A483CBK3</accession>
<proteinExistence type="predicted"/>
<dbReference type="AlphaFoldDB" id="A0A483CBK3"/>
<dbReference type="Proteomes" id="UP000181728">
    <property type="component" value="Unassembled WGS sequence"/>
</dbReference>
<comment type="caution">
    <text evidence="2">The sequence shown here is derived from an EMBL/GenBank/DDBJ whole genome shotgun (WGS) entry which is preliminary data.</text>
</comment>